<evidence type="ECO:0000256" key="1">
    <source>
        <dbReference type="ARBA" id="ARBA00004604"/>
    </source>
</evidence>
<dbReference type="VEuPathDB" id="FungiDB:SPRG_10247"/>
<protein>
    <recommendedName>
        <fullName evidence="9">DNA-directed RNA polymerase I subunit RPA49</fullName>
    </recommendedName>
</protein>
<organism evidence="7 8">
    <name type="scientific">Saprolegnia parasitica (strain CBS 223.65)</name>
    <dbReference type="NCBI Taxonomy" id="695850"/>
    <lineage>
        <taxon>Eukaryota</taxon>
        <taxon>Sar</taxon>
        <taxon>Stramenopiles</taxon>
        <taxon>Oomycota</taxon>
        <taxon>Saprolegniomycetes</taxon>
        <taxon>Saprolegniales</taxon>
        <taxon>Saprolegniaceae</taxon>
        <taxon>Saprolegnia</taxon>
    </lineage>
</organism>
<dbReference type="Proteomes" id="UP000030745">
    <property type="component" value="Unassembled WGS sequence"/>
</dbReference>
<dbReference type="GO" id="GO:0005730">
    <property type="term" value="C:nucleolus"/>
    <property type="evidence" value="ECO:0007669"/>
    <property type="project" value="UniProtKB-SubCell"/>
</dbReference>
<keyword evidence="4" id="KW-0804">Transcription</keyword>
<reference evidence="7 8" key="1">
    <citation type="journal article" date="2013" name="PLoS Genet.">
        <title>Distinctive expansion of potential virulence genes in the genome of the oomycete fish pathogen Saprolegnia parasitica.</title>
        <authorList>
            <person name="Jiang R.H."/>
            <person name="de Bruijn I."/>
            <person name="Haas B.J."/>
            <person name="Belmonte R."/>
            <person name="Lobach L."/>
            <person name="Christie J."/>
            <person name="van den Ackerveken G."/>
            <person name="Bottin A."/>
            <person name="Bulone V."/>
            <person name="Diaz-Moreno S.M."/>
            <person name="Dumas B."/>
            <person name="Fan L."/>
            <person name="Gaulin E."/>
            <person name="Govers F."/>
            <person name="Grenville-Briggs L.J."/>
            <person name="Horner N.R."/>
            <person name="Levin J.Z."/>
            <person name="Mammella M."/>
            <person name="Meijer H.J."/>
            <person name="Morris P."/>
            <person name="Nusbaum C."/>
            <person name="Oome S."/>
            <person name="Phillips A.J."/>
            <person name="van Rooyen D."/>
            <person name="Rzeszutek E."/>
            <person name="Saraiva M."/>
            <person name="Secombes C.J."/>
            <person name="Seidl M.F."/>
            <person name="Snel B."/>
            <person name="Stassen J.H."/>
            <person name="Sykes S."/>
            <person name="Tripathy S."/>
            <person name="van den Berg H."/>
            <person name="Vega-Arreguin J.C."/>
            <person name="Wawra S."/>
            <person name="Young S.K."/>
            <person name="Zeng Q."/>
            <person name="Dieguez-Uribeondo J."/>
            <person name="Russ C."/>
            <person name="Tyler B.M."/>
            <person name="van West P."/>
        </authorList>
    </citation>
    <scope>NUCLEOTIDE SEQUENCE [LARGE SCALE GENOMIC DNA]</scope>
    <source>
        <strain evidence="7 8">CBS 223.65</strain>
    </source>
</reference>
<dbReference type="GeneID" id="24132366"/>
<evidence type="ECO:0000256" key="5">
    <source>
        <dbReference type="ARBA" id="ARBA00023242"/>
    </source>
</evidence>
<evidence type="ECO:0008006" key="9">
    <source>
        <dbReference type="Google" id="ProtNLM"/>
    </source>
</evidence>
<dbReference type="RefSeq" id="XP_012204593.1">
    <property type="nucleotide sequence ID" value="XM_012349203.1"/>
</dbReference>
<dbReference type="GO" id="GO:0000428">
    <property type="term" value="C:DNA-directed RNA polymerase complex"/>
    <property type="evidence" value="ECO:0007669"/>
    <property type="project" value="UniProtKB-KW"/>
</dbReference>
<keyword evidence="5" id="KW-0539">Nucleus</keyword>
<sequence>MSKRSVELSFDAKQADSAPVLVSFRGGPPKVSSDFHFQMYENAAKKRKIVVADADKVSYQAANFGHGNANNDLSSYVVGVFDKATQSVQLYNVDQLYVLQQSVRGFRERVDENTQDDKSYAQRTAELVNAFGSKVSKRIVKSREDNKVQVGNITGASAITQALTQKAVSTAEELAIKRANDPKYTPDSGAMDATRAAVLPPCNLDAVTPDKVYDLDKFLSDDVMESLYLKADELIGLLETCPLTEFLDKNKVPAAAYIRQVMTTLPKPFDRKKVALMLYVMYLVQFFHARFPVHASPAALSLTLNIPHVVVEQVLATFAEAVVGLSGKTSYAQSKMLKDKLLLYLLVVALTIGGFSLDLTAIAADLKRAASNLAQYARMIGCRTDAVKAEGGLYAKSSAVKDKKTMATRAVLSVPLVFPTAKKGSNRR</sequence>
<evidence type="ECO:0000313" key="7">
    <source>
        <dbReference type="EMBL" id="KDO24713.1"/>
    </source>
</evidence>
<keyword evidence="6" id="KW-0472">Membrane</keyword>
<name>A0A067C2J8_SAPPC</name>
<dbReference type="OMA" id="DVYPFDE"/>
<evidence type="ECO:0000313" key="8">
    <source>
        <dbReference type="Proteomes" id="UP000030745"/>
    </source>
</evidence>
<keyword evidence="8" id="KW-1185">Reference proteome</keyword>
<accession>A0A067C2J8</accession>
<dbReference type="PANTHER" id="PTHR14440">
    <property type="entry name" value="DNA-DIRECTED RNA POLYMERASE I SUBUNIT RPA49"/>
    <property type="match status" value="1"/>
</dbReference>
<dbReference type="OrthoDB" id="532500at2759"/>
<dbReference type="EMBL" id="KK583239">
    <property type="protein sequence ID" value="KDO24713.1"/>
    <property type="molecule type" value="Genomic_DNA"/>
</dbReference>
<keyword evidence="6" id="KW-1133">Transmembrane helix</keyword>
<dbReference type="STRING" id="695850.A0A067C2J8"/>
<keyword evidence="3" id="KW-0240">DNA-directed RNA polymerase</keyword>
<dbReference type="GO" id="GO:0006351">
    <property type="term" value="P:DNA-templated transcription"/>
    <property type="evidence" value="ECO:0007669"/>
    <property type="project" value="InterPro"/>
</dbReference>
<dbReference type="KEGG" id="spar:SPRG_10247"/>
<dbReference type="AlphaFoldDB" id="A0A067C2J8"/>
<feature type="transmembrane region" description="Helical" evidence="6">
    <location>
        <begin position="341"/>
        <end position="364"/>
    </location>
</feature>
<evidence type="ECO:0000256" key="6">
    <source>
        <dbReference type="SAM" id="Phobius"/>
    </source>
</evidence>
<evidence type="ECO:0000256" key="2">
    <source>
        <dbReference type="ARBA" id="ARBA00009430"/>
    </source>
</evidence>
<comment type="subcellular location">
    <subcellularLocation>
        <location evidence="1">Nucleus</location>
        <location evidence="1">Nucleolus</location>
    </subcellularLocation>
</comment>
<evidence type="ECO:0000256" key="4">
    <source>
        <dbReference type="ARBA" id="ARBA00023163"/>
    </source>
</evidence>
<dbReference type="InterPro" id="IPR009668">
    <property type="entry name" value="RNA_pol-assoc_fac_A49-like"/>
</dbReference>
<proteinExistence type="inferred from homology"/>
<keyword evidence="6" id="KW-0812">Transmembrane</keyword>
<comment type="similarity">
    <text evidence="2">Belongs to the eukaryotic RPA49/POLR1E RNA polymerase subunit family.</text>
</comment>
<gene>
    <name evidence="7" type="ORF">SPRG_10247</name>
</gene>
<evidence type="ECO:0000256" key="3">
    <source>
        <dbReference type="ARBA" id="ARBA00022478"/>
    </source>
</evidence>
<dbReference type="Pfam" id="PF06870">
    <property type="entry name" value="RNA_pol_I_A49"/>
    <property type="match status" value="1"/>
</dbReference>
<dbReference type="GO" id="GO:0003677">
    <property type="term" value="F:DNA binding"/>
    <property type="evidence" value="ECO:0007669"/>
    <property type="project" value="InterPro"/>
</dbReference>